<reference evidence="11" key="1">
    <citation type="submission" date="2022-06" db="EMBL/GenBank/DDBJ databases">
        <title>Sequencing the genomes of 1000 actinobacteria strains.</title>
        <authorList>
            <person name="Klenk H.-P."/>
        </authorList>
    </citation>
    <scope>NUCLEOTIDE SEQUENCE</scope>
    <source>
        <strain evidence="11">DSM 46694</strain>
    </source>
</reference>
<name>A0A9X2GHP1_9ACTN</name>
<dbReference type="GO" id="GO:0000155">
    <property type="term" value="F:phosphorelay sensor kinase activity"/>
    <property type="evidence" value="ECO:0007669"/>
    <property type="project" value="InterPro"/>
</dbReference>
<dbReference type="PROSITE" id="PS50113">
    <property type="entry name" value="PAC"/>
    <property type="match status" value="1"/>
</dbReference>
<dbReference type="NCBIfam" id="TIGR00229">
    <property type="entry name" value="sensory_box"/>
    <property type="match status" value="1"/>
</dbReference>
<dbReference type="Pfam" id="PF07730">
    <property type="entry name" value="HisKA_3"/>
    <property type="match status" value="1"/>
</dbReference>
<gene>
    <name evidence="11" type="ORF">HD597_005807</name>
</gene>
<accession>A0A9X2GHP1</accession>
<evidence type="ECO:0000256" key="8">
    <source>
        <dbReference type="ARBA" id="ARBA00023012"/>
    </source>
</evidence>
<dbReference type="SUPFAM" id="SSF55874">
    <property type="entry name" value="ATPase domain of HSP90 chaperone/DNA topoisomerase II/histidine kinase"/>
    <property type="match status" value="1"/>
</dbReference>
<dbReference type="InterPro" id="IPR036890">
    <property type="entry name" value="HATPase_C_sf"/>
</dbReference>
<evidence type="ECO:0000256" key="3">
    <source>
        <dbReference type="ARBA" id="ARBA00022553"/>
    </source>
</evidence>
<dbReference type="CDD" id="cd00130">
    <property type="entry name" value="PAS"/>
    <property type="match status" value="1"/>
</dbReference>
<dbReference type="Gene3D" id="1.20.5.1930">
    <property type="match status" value="1"/>
</dbReference>
<dbReference type="GO" id="GO:0016020">
    <property type="term" value="C:membrane"/>
    <property type="evidence" value="ECO:0007669"/>
    <property type="project" value="InterPro"/>
</dbReference>
<comment type="caution">
    <text evidence="11">The sequence shown here is derived from an EMBL/GenBank/DDBJ whole genome shotgun (WGS) entry which is preliminary data.</text>
</comment>
<evidence type="ECO:0000256" key="7">
    <source>
        <dbReference type="ARBA" id="ARBA00022840"/>
    </source>
</evidence>
<evidence type="ECO:0000256" key="6">
    <source>
        <dbReference type="ARBA" id="ARBA00022777"/>
    </source>
</evidence>
<evidence type="ECO:0000313" key="11">
    <source>
        <dbReference type="EMBL" id="MCP2358787.1"/>
    </source>
</evidence>
<dbReference type="PANTHER" id="PTHR24421">
    <property type="entry name" value="NITRATE/NITRITE SENSOR PROTEIN NARX-RELATED"/>
    <property type="match status" value="1"/>
</dbReference>
<dbReference type="InterPro" id="IPR000014">
    <property type="entry name" value="PAS"/>
</dbReference>
<dbReference type="InterPro" id="IPR035965">
    <property type="entry name" value="PAS-like_dom_sf"/>
</dbReference>
<dbReference type="Pfam" id="PF02518">
    <property type="entry name" value="HATPase_c"/>
    <property type="match status" value="1"/>
</dbReference>
<evidence type="ECO:0000256" key="1">
    <source>
        <dbReference type="ARBA" id="ARBA00000085"/>
    </source>
</evidence>
<dbReference type="SUPFAM" id="SSF55785">
    <property type="entry name" value="PYP-like sensor domain (PAS domain)"/>
    <property type="match status" value="1"/>
</dbReference>
<dbReference type="EC" id="2.7.13.3" evidence="2"/>
<keyword evidence="6" id="KW-0418">Kinase</keyword>
<feature type="domain" description="PAS" evidence="9">
    <location>
        <begin position="1"/>
        <end position="70"/>
    </location>
</feature>
<dbReference type="Pfam" id="PF13426">
    <property type="entry name" value="PAS_9"/>
    <property type="match status" value="1"/>
</dbReference>
<dbReference type="Gene3D" id="3.30.565.10">
    <property type="entry name" value="Histidine kinase-like ATPase, C-terminal domain"/>
    <property type="match status" value="1"/>
</dbReference>
<dbReference type="InterPro" id="IPR011712">
    <property type="entry name" value="Sig_transdc_His_kin_sub3_dim/P"/>
</dbReference>
<proteinExistence type="predicted"/>
<dbReference type="InterPro" id="IPR000700">
    <property type="entry name" value="PAS-assoc_C"/>
</dbReference>
<protein>
    <recommendedName>
        <fullName evidence="2">histidine kinase</fullName>
        <ecNumber evidence="2">2.7.13.3</ecNumber>
    </recommendedName>
</protein>
<dbReference type="RefSeq" id="WP_253745961.1">
    <property type="nucleotide sequence ID" value="NZ_BAABKA010000007.1"/>
</dbReference>
<evidence type="ECO:0000313" key="12">
    <source>
        <dbReference type="Proteomes" id="UP001139648"/>
    </source>
</evidence>
<evidence type="ECO:0000256" key="5">
    <source>
        <dbReference type="ARBA" id="ARBA00022741"/>
    </source>
</evidence>
<feature type="domain" description="PAC" evidence="10">
    <location>
        <begin position="72"/>
        <end position="124"/>
    </location>
</feature>
<keyword evidence="3" id="KW-0597">Phosphoprotein</keyword>
<evidence type="ECO:0000256" key="2">
    <source>
        <dbReference type="ARBA" id="ARBA00012438"/>
    </source>
</evidence>
<dbReference type="Proteomes" id="UP001139648">
    <property type="component" value="Unassembled WGS sequence"/>
</dbReference>
<keyword evidence="8" id="KW-0902">Two-component regulatory system</keyword>
<keyword evidence="12" id="KW-1185">Reference proteome</keyword>
<keyword evidence="7" id="KW-0067">ATP-binding</keyword>
<dbReference type="PANTHER" id="PTHR24421:SF10">
    <property type="entry name" value="NITRATE_NITRITE SENSOR PROTEIN NARQ"/>
    <property type="match status" value="1"/>
</dbReference>
<keyword evidence="4" id="KW-0808">Transferase</keyword>
<comment type="catalytic activity">
    <reaction evidence="1">
        <text>ATP + protein L-histidine = ADP + protein N-phospho-L-histidine.</text>
        <dbReference type="EC" id="2.7.13.3"/>
    </reaction>
</comment>
<dbReference type="CDD" id="cd16917">
    <property type="entry name" value="HATPase_UhpB-NarQ-NarX-like"/>
    <property type="match status" value="1"/>
</dbReference>
<keyword evidence="5" id="KW-0547">Nucleotide-binding</keyword>
<evidence type="ECO:0000256" key="4">
    <source>
        <dbReference type="ARBA" id="ARBA00022679"/>
    </source>
</evidence>
<dbReference type="PROSITE" id="PS50112">
    <property type="entry name" value="PAS"/>
    <property type="match status" value="1"/>
</dbReference>
<sequence>MRLLVQSIRDYAIFMLDPHGVIVSWNDGAERIKGYTAGEIVGSHFSVFYPPEAVAEGRPARGLRQAATEGRWEEEGWRVRKDGTRFWASVVITALYDETGDLRGFGKVTRDLTERRSMARALDERGMLLSRLVQAQERERRRIASDVHDDTIQAMVTVGMRLRMWEQELPEEHARAVAAVDAAVDAAVRRLRELAFDLHPPGGGLVASLNAYLRETMPGDGVAFDLSHRLDAEPPYEAVVTVYRVCQEALTNVRRHARASRVSVELASLDRGVHVRVRDDGVGLASKDGEVMHYGLVEMRERAEAAGGWWTIDGPPGAGTTVEFWVPAVPRA</sequence>
<dbReference type="GO" id="GO:0005524">
    <property type="term" value="F:ATP binding"/>
    <property type="evidence" value="ECO:0007669"/>
    <property type="project" value="UniProtKB-KW"/>
</dbReference>
<dbReference type="AlphaFoldDB" id="A0A9X2GHP1"/>
<dbReference type="Gene3D" id="3.30.450.20">
    <property type="entry name" value="PAS domain"/>
    <property type="match status" value="1"/>
</dbReference>
<dbReference type="EMBL" id="JAMZEB010000002">
    <property type="protein sequence ID" value="MCP2358787.1"/>
    <property type="molecule type" value="Genomic_DNA"/>
</dbReference>
<dbReference type="InterPro" id="IPR003594">
    <property type="entry name" value="HATPase_dom"/>
</dbReference>
<evidence type="ECO:0000259" key="9">
    <source>
        <dbReference type="PROSITE" id="PS50112"/>
    </source>
</evidence>
<organism evidence="11 12">
    <name type="scientific">Nonomuraea thailandensis</name>
    <dbReference type="NCBI Taxonomy" id="1188745"/>
    <lineage>
        <taxon>Bacteria</taxon>
        <taxon>Bacillati</taxon>
        <taxon>Actinomycetota</taxon>
        <taxon>Actinomycetes</taxon>
        <taxon>Streptosporangiales</taxon>
        <taxon>Streptosporangiaceae</taxon>
        <taxon>Nonomuraea</taxon>
    </lineage>
</organism>
<dbReference type="InterPro" id="IPR050482">
    <property type="entry name" value="Sensor_HK_TwoCompSys"/>
</dbReference>
<dbReference type="GO" id="GO:0046983">
    <property type="term" value="F:protein dimerization activity"/>
    <property type="evidence" value="ECO:0007669"/>
    <property type="project" value="InterPro"/>
</dbReference>
<dbReference type="SMART" id="SM00387">
    <property type="entry name" value="HATPase_c"/>
    <property type="match status" value="1"/>
</dbReference>
<evidence type="ECO:0000259" key="10">
    <source>
        <dbReference type="PROSITE" id="PS50113"/>
    </source>
</evidence>